<feature type="compositionally biased region" description="Low complexity" evidence="1">
    <location>
        <begin position="49"/>
        <end position="76"/>
    </location>
</feature>
<keyword evidence="3" id="KW-1185">Reference proteome</keyword>
<proteinExistence type="predicted"/>
<protein>
    <submittedName>
        <fullName evidence="2">Uncharacterized protein</fullName>
    </submittedName>
</protein>
<comment type="caution">
    <text evidence="2">The sequence shown here is derived from an EMBL/GenBank/DDBJ whole genome shotgun (WGS) entry which is preliminary data.</text>
</comment>
<dbReference type="OrthoDB" id="546776at2759"/>
<evidence type="ECO:0000313" key="3">
    <source>
        <dbReference type="Proteomes" id="UP000650467"/>
    </source>
</evidence>
<feature type="region of interest" description="Disordered" evidence="1">
    <location>
        <begin position="49"/>
        <end position="78"/>
    </location>
</feature>
<name>A0A835ST38_CHLIN</name>
<organism evidence="2 3">
    <name type="scientific">Chlamydomonas incerta</name>
    <dbReference type="NCBI Taxonomy" id="51695"/>
    <lineage>
        <taxon>Eukaryota</taxon>
        <taxon>Viridiplantae</taxon>
        <taxon>Chlorophyta</taxon>
        <taxon>core chlorophytes</taxon>
        <taxon>Chlorophyceae</taxon>
        <taxon>CS clade</taxon>
        <taxon>Chlamydomonadales</taxon>
        <taxon>Chlamydomonadaceae</taxon>
        <taxon>Chlamydomonas</taxon>
    </lineage>
</organism>
<accession>A0A835ST38</accession>
<sequence length="190" mass="19179">MDQRELGGRGVQQLLVSDLAQAAAHLDIQLTQPFAPAACELESDDCTAAAAPQQQGADSSSGGQGELQAQQQGSGAADDEDLVLARWRVCGRPAAGEDSGLVAWALQLQLEAAAEAYYAAALGPDFDTCPPRLSGLVAALEVVLAPGTAAVCVTVAHVQPLTAPCSSIRASDSDSDSVGGDSSTSTVDSA</sequence>
<feature type="region of interest" description="Disordered" evidence="1">
    <location>
        <begin position="166"/>
        <end position="190"/>
    </location>
</feature>
<dbReference type="AlphaFoldDB" id="A0A835ST38"/>
<evidence type="ECO:0000256" key="1">
    <source>
        <dbReference type="SAM" id="MobiDB-lite"/>
    </source>
</evidence>
<dbReference type="EMBL" id="JAEHOC010000048">
    <property type="protein sequence ID" value="KAG2426255.1"/>
    <property type="molecule type" value="Genomic_DNA"/>
</dbReference>
<reference evidence="2" key="1">
    <citation type="journal article" date="2020" name="bioRxiv">
        <title>Comparative genomics of Chlamydomonas.</title>
        <authorList>
            <person name="Craig R.J."/>
            <person name="Hasan A.R."/>
            <person name="Ness R.W."/>
            <person name="Keightley P.D."/>
        </authorList>
    </citation>
    <scope>NUCLEOTIDE SEQUENCE</scope>
    <source>
        <strain evidence="2">SAG 7.73</strain>
    </source>
</reference>
<evidence type="ECO:0000313" key="2">
    <source>
        <dbReference type="EMBL" id="KAG2426255.1"/>
    </source>
</evidence>
<dbReference type="Proteomes" id="UP000650467">
    <property type="component" value="Unassembled WGS sequence"/>
</dbReference>
<gene>
    <name evidence="2" type="ORF">HXX76_013013</name>
</gene>